<reference evidence="3 4" key="1">
    <citation type="journal article" date="2018" name="J. Invertebr. Pathol.">
        <title>New genotyping method for the causative agent of crayfish plague (Aphanomyces astaci) based on whole genome data.</title>
        <authorList>
            <person name="Minardi D."/>
            <person name="Studholme D.J."/>
            <person name="van der Giezen M."/>
            <person name="Pretto T."/>
            <person name="Oidtmann B."/>
        </authorList>
    </citation>
    <scope>NUCLEOTIDE SEQUENCE [LARGE SCALE GENOMIC DNA]</scope>
    <source>
        <strain evidence="3 4">KB13</strain>
    </source>
</reference>
<evidence type="ECO:0000256" key="1">
    <source>
        <dbReference type="SAM" id="Coils"/>
    </source>
</evidence>
<dbReference type="Proteomes" id="UP000275652">
    <property type="component" value="Unassembled WGS sequence"/>
</dbReference>
<feature type="compositionally biased region" description="Basic and acidic residues" evidence="2">
    <location>
        <begin position="557"/>
        <end position="570"/>
    </location>
</feature>
<feature type="coiled-coil region" evidence="1">
    <location>
        <begin position="127"/>
        <end position="174"/>
    </location>
</feature>
<feature type="region of interest" description="Disordered" evidence="2">
    <location>
        <begin position="531"/>
        <end position="570"/>
    </location>
</feature>
<feature type="region of interest" description="Disordered" evidence="2">
    <location>
        <begin position="486"/>
        <end position="511"/>
    </location>
</feature>
<comment type="caution">
    <text evidence="3">The sequence shown here is derived from an EMBL/GenBank/DDBJ whole genome shotgun (WGS) entry which is preliminary data.</text>
</comment>
<dbReference type="EMBL" id="QUTI01031336">
    <property type="protein sequence ID" value="RLO03299.1"/>
    <property type="molecule type" value="Genomic_DNA"/>
</dbReference>
<proteinExistence type="predicted"/>
<keyword evidence="1" id="KW-0175">Coiled coil</keyword>
<protein>
    <submittedName>
        <fullName evidence="3">Uncharacterized protein</fullName>
    </submittedName>
</protein>
<evidence type="ECO:0000256" key="2">
    <source>
        <dbReference type="SAM" id="MobiDB-lite"/>
    </source>
</evidence>
<name>A0A9X8DT49_APHAT</name>
<feature type="compositionally biased region" description="Acidic residues" evidence="2">
    <location>
        <begin position="541"/>
        <end position="556"/>
    </location>
</feature>
<organism evidence="3 4">
    <name type="scientific">Aphanomyces astaci</name>
    <name type="common">Crayfish plague agent</name>
    <dbReference type="NCBI Taxonomy" id="112090"/>
    <lineage>
        <taxon>Eukaryota</taxon>
        <taxon>Sar</taxon>
        <taxon>Stramenopiles</taxon>
        <taxon>Oomycota</taxon>
        <taxon>Saprolegniomycetes</taxon>
        <taxon>Saprolegniales</taxon>
        <taxon>Verrucalvaceae</taxon>
        <taxon>Aphanomyces</taxon>
    </lineage>
</organism>
<evidence type="ECO:0000313" key="3">
    <source>
        <dbReference type="EMBL" id="RLO03299.1"/>
    </source>
</evidence>
<sequence>MCHQRVVKIRGNCGVTVEVVMTNEGKKRKANEITEDADDSVEEDEAPAQQVEVVDLTAGSDDDDGVALSEDAAEVARREANWDAKAAVKREGLGQLEQQATADLIKSAMQTVGAEGVQKLLEQHLAREEAAKKARAAEEVKAKARRAEEAKAIAAAATKAADEAAKEAAEAARKVISEGVVGTPAGNGGHPNAMGVGGNERKANGVGSAVKTEAKMKAELVGPEHTGLARDEVLERELGFHWDRSRIFTPAGWGGVDLEYVRGVTRHLTVVREFDETRKDWGYQVANAAGVERYLRLFASAHSFELRVLWMLLAMGCMQLARVSFHRFDEFKAAMRELHERERLERWTVDVGRIELCNDETLLEYIVAFVWTLVGQGSGRHGQLPLAAGRLANSLSNFAGVRQQKHGRLDAWSVARIAARVNMRRGPEAPVQGARVTPSGFSVLPASAWSSVWASPTASSSTWAREDAQVRATAAQVAARLSAARPTNPFAGYNPPSGPQQSGQLTAAERQAAADYRAGARAIAAPQQVVVPVSRTATVGESEEEEKSEAVEEEEPPRDPKDRLPSLHRS</sequence>
<dbReference type="AlphaFoldDB" id="A0A9X8DT49"/>
<evidence type="ECO:0000313" key="4">
    <source>
        <dbReference type="Proteomes" id="UP000275652"/>
    </source>
</evidence>
<feature type="region of interest" description="Disordered" evidence="2">
    <location>
        <begin position="182"/>
        <end position="205"/>
    </location>
</feature>
<accession>A0A9X8DT49</accession>
<gene>
    <name evidence="3" type="ORF">DYB28_008228</name>
</gene>